<evidence type="ECO:0000256" key="4">
    <source>
        <dbReference type="ARBA" id="ARBA00023125"/>
    </source>
</evidence>
<dbReference type="InterPro" id="IPR014325">
    <property type="entry name" value="RNA_pol_sigma-E_actinobac"/>
</dbReference>
<evidence type="ECO:0000256" key="1">
    <source>
        <dbReference type="ARBA" id="ARBA00010641"/>
    </source>
</evidence>
<dbReference type="InterPro" id="IPR014284">
    <property type="entry name" value="RNA_pol_sigma-70_dom"/>
</dbReference>
<dbReference type="Gene3D" id="1.10.10.10">
    <property type="entry name" value="Winged helix-like DNA-binding domain superfamily/Winged helix DNA-binding domain"/>
    <property type="match status" value="1"/>
</dbReference>
<dbReference type="PANTHER" id="PTHR43133:SF50">
    <property type="entry name" value="ECF RNA POLYMERASE SIGMA FACTOR SIGM"/>
    <property type="match status" value="1"/>
</dbReference>
<gene>
    <name evidence="8" type="ORF">ACFOZ4_37650</name>
</gene>
<evidence type="ECO:0000313" key="9">
    <source>
        <dbReference type="Proteomes" id="UP001595816"/>
    </source>
</evidence>
<evidence type="ECO:0000259" key="7">
    <source>
        <dbReference type="Pfam" id="PF08281"/>
    </source>
</evidence>
<evidence type="ECO:0000259" key="6">
    <source>
        <dbReference type="Pfam" id="PF04542"/>
    </source>
</evidence>
<dbReference type="SUPFAM" id="SSF88946">
    <property type="entry name" value="Sigma2 domain of RNA polymerase sigma factors"/>
    <property type="match status" value="1"/>
</dbReference>
<keyword evidence="2" id="KW-0805">Transcription regulation</keyword>
<organism evidence="8 9">
    <name type="scientific">Hamadaea flava</name>
    <dbReference type="NCBI Taxonomy" id="1742688"/>
    <lineage>
        <taxon>Bacteria</taxon>
        <taxon>Bacillati</taxon>
        <taxon>Actinomycetota</taxon>
        <taxon>Actinomycetes</taxon>
        <taxon>Micromonosporales</taxon>
        <taxon>Micromonosporaceae</taxon>
        <taxon>Hamadaea</taxon>
    </lineage>
</organism>
<evidence type="ECO:0000256" key="2">
    <source>
        <dbReference type="ARBA" id="ARBA00023015"/>
    </source>
</evidence>
<dbReference type="NCBIfam" id="TIGR02983">
    <property type="entry name" value="SigE-fam_strep"/>
    <property type="match status" value="1"/>
</dbReference>
<accession>A0ABV8LZ91</accession>
<dbReference type="CDD" id="cd06171">
    <property type="entry name" value="Sigma70_r4"/>
    <property type="match status" value="1"/>
</dbReference>
<evidence type="ECO:0000256" key="5">
    <source>
        <dbReference type="ARBA" id="ARBA00023163"/>
    </source>
</evidence>
<keyword evidence="3" id="KW-0731">Sigma factor</keyword>
<dbReference type="PANTHER" id="PTHR43133">
    <property type="entry name" value="RNA POLYMERASE ECF-TYPE SIGMA FACTO"/>
    <property type="match status" value="1"/>
</dbReference>
<comment type="caution">
    <text evidence="8">The sequence shown here is derived from an EMBL/GenBank/DDBJ whole genome shotgun (WGS) entry which is preliminary data.</text>
</comment>
<keyword evidence="9" id="KW-1185">Reference proteome</keyword>
<dbReference type="Proteomes" id="UP001595816">
    <property type="component" value="Unassembled WGS sequence"/>
</dbReference>
<evidence type="ECO:0000256" key="3">
    <source>
        <dbReference type="ARBA" id="ARBA00023082"/>
    </source>
</evidence>
<dbReference type="InterPro" id="IPR036388">
    <property type="entry name" value="WH-like_DNA-bd_sf"/>
</dbReference>
<dbReference type="Pfam" id="PF04542">
    <property type="entry name" value="Sigma70_r2"/>
    <property type="match status" value="1"/>
</dbReference>
<dbReference type="InterPro" id="IPR039425">
    <property type="entry name" value="RNA_pol_sigma-70-like"/>
</dbReference>
<dbReference type="NCBIfam" id="TIGR02937">
    <property type="entry name" value="sigma70-ECF"/>
    <property type="match status" value="1"/>
</dbReference>
<reference evidence="9" key="1">
    <citation type="journal article" date="2019" name="Int. J. Syst. Evol. Microbiol.">
        <title>The Global Catalogue of Microorganisms (GCM) 10K type strain sequencing project: providing services to taxonomists for standard genome sequencing and annotation.</title>
        <authorList>
            <consortium name="The Broad Institute Genomics Platform"/>
            <consortium name="The Broad Institute Genome Sequencing Center for Infectious Disease"/>
            <person name="Wu L."/>
            <person name="Ma J."/>
        </authorList>
    </citation>
    <scope>NUCLEOTIDE SEQUENCE [LARGE SCALE GENOMIC DNA]</scope>
    <source>
        <strain evidence="9">CGMCC 4.7289</strain>
    </source>
</reference>
<keyword evidence="5" id="KW-0804">Transcription</keyword>
<dbReference type="Gene3D" id="1.10.1740.10">
    <property type="match status" value="1"/>
</dbReference>
<feature type="domain" description="RNA polymerase sigma-70 region 2" evidence="6">
    <location>
        <begin position="11"/>
        <end position="74"/>
    </location>
</feature>
<dbReference type="SUPFAM" id="SSF88659">
    <property type="entry name" value="Sigma3 and sigma4 domains of RNA polymerase sigma factors"/>
    <property type="match status" value="1"/>
</dbReference>
<comment type="similarity">
    <text evidence="1">Belongs to the sigma-70 factor family. ECF subfamily.</text>
</comment>
<dbReference type="RefSeq" id="WP_253750930.1">
    <property type="nucleotide sequence ID" value="NZ_JAMZDZ010000001.1"/>
</dbReference>
<feature type="domain" description="RNA polymerase sigma factor 70 region 4 type 2" evidence="7">
    <location>
        <begin position="98"/>
        <end position="150"/>
    </location>
</feature>
<name>A0ABV8LZ91_9ACTN</name>
<dbReference type="Pfam" id="PF08281">
    <property type="entry name" value="Sigma70_r4_2"/>
    <property type="match status" value="1"/>
</dbReference>
<dbReference type="InterPro" id="IPR013249">
    <property type="entry name" value="RNA_pol_sigma70_r4_t2"/>
</dbReference>
<dbReference type="InterPro" id="IPR007627">
    <property type="entry name" value="RNA_pol_sigma70_r2"/>
</dbReference>
<dbReference type="InterPro" id="IPR013325">
    <property type="entry name" value="RNA_pol_sigma_r2"/>
</dbReference>
<sequence length="164" mass="18401">MPGEDGFREFVEARYVELLRIAYLLTGSAHEAEDLVQNALVRTMRAWSRVDEPMPYVRRVMVNQHISAWRRFRRRELVTASPPDTAFADTADAVAQRHAVRDALRALPPRTRAVVVLRYLGDMSEAEVAAALGCSLGNVKSHASRGLARLRAVLDPVDLERIPL</sequence>
<protein>
    <submittedName>
        <fullName evidence="8">SigE family RNA polymerase sigma factor</fullName>
    </submittedName>
</protein>
<keyword evidence="4" id="KW-0238">DNA-binding</keyword>
<dbReference type="InterPro" id="IPR013324">
    <property type="entry name" value="RNA_pol_sigma_r3/r4-like"/>
</dbReference>
<evidence type="ECO:0000313" key="8">
    <source>
        <dbReference type="EMBL" id="MFC4136365.1"/>
    </source>
</evidence>
<dbReference type="EMBL" id="JBHSAY010000029">
    <property type="protein sequence ID" value="MFC4136365.1"/>
    <property type="molecule type" value="Genomic_DNA"/>
</dbReference>
<proteinExistence type="inferred from homology"/>